<dbReference type="Pfam" id="PF01966">
    <property type="entry name" value="HD"/>
    <property type="match status" value="1"/>
</dbReference>
<keyword evidence="5" id="KW-0479">Metal-binding</keyword>
<dbReference type="GO" id="GO:0000166">
    <property type="term" value="F:nucleotide binding"/>
    <property type="evidence" value="ECO:0007669"/>
    <property type="project" value="UniProtKB-KW"/>
</dbReference>
<evidence type="ECO:0000256" key="5">
    <source>
        <dbReference type="ARBA" id="ARBA00022723"/>
    </source>
</evidence>
<feature type="domain" description="HD" evidence="11">
    <location>
        <begin position="275"/>
        <end position="366"/>
    </location>
</feature>
<dbReference type="InterPro" id="IPR050124">
    <property type="entry name" value="tRNA_CCA-adding_enzyme"/>
</dbReference>
<organism evidence="13 14">
    <name type="scientific">Candidatus Magasanikbacteria bacterium CG10_big_fil_rev_8_21_14_0_10_47_10</name>
    <dbReference type="NCBI Taxonomy" id="1974652"/>
    <lineage>
        <taxon>Bacteria</taxon>
        <taxon>Candidatus Magasanikiibacteriota</taxon>
    </lineage>
</organism>
<dbReference type="Gene3D" id="3.30.460.10">
    <property type="entry name" value="Beta Polymerase, domain 2"/>
    <property type="match status" value="1"/>
</dbReference>
<evidence type="ECO:0000256" key="1">
    <source>
        <dbReference type="ARBA" id="ARBA00001946"/>
    </source>
</evidence>
<dbReference type="Pfam" id="PF01743">
    <property type="entry name" value="PolyA_pol"/>
    <property type="match status" value="1"/>
</dbReference>
<evidence type="ECO:0000256" key="7">
    <source>
        <dbReference type="ARBA" id="ARBA00022842"/>
    </source>
</evidence>
<dbReference type="GO" id="GO:0003723">
    <property type="term" value="F:RNA binding"/>
    <property type="evidence" value="ECO:0007669"/>
    <property type="project" value="UniProtKB-KW"/>
</dbReference>
<keyword evidence="2 9" id="KW-0808">Transferase</keyword>
<evidence type="ECO:0000259" key="10">
    <source>
        <dbReference type="Pfam" id="PF01743"/>
    </source>
</evidence>
<evidence type="ECO:0000256" key="4">
    <source>
        <dbReference type="ARBA" id="ARBA00022695"/>
    </source>
</evidence>
<dbReference type="Gene3D" id="1.10.246.80">
    <property type="match status" value="1"/>
</dbReference>
<evidence type="ECO:0000313" key="14">
    <source>
        <dbReference type="Proteomes" id="UP000230154"/>
    </source>
</evidence>
<dbReference type="SUPFAM" id="SSF81891">
    <property type="entry name" value="Poly A polymerase C-terminal region-like"/>
    <property type="match status" value="1"/>
</dbReference>
<keyword evidence="3" id="KW-0819">tRNA processing</keyword>
<dbReference type="Gene3D" id="1.10.3090.10">
    <property type="entry name" value="cca-adding enzyme, domain 2"/>
    <property type="match status" value="1"/>
</dbReference>
<accession>A0A2H0TS31</accession>
<comment type="cofactor">
    <cofactor evidence="1">
        <name>Mg(2+)</name>
        <dbReference type="ChEBI" id="CHEBI:18420"/>
    </cofactor>
</comment>
<proteinExistence type="inferred from homology"/>
<protein>
    <submittedName>
        <fullName evidence="13">tRNA nucleotidyltransferase</fullName>
    </submittedName>
</protein>
<evidence type="ECO:0000256" key="6">
    <source>
        <dbReference type="ARBA" id="ARBA00022741"/>
    </source>
</evidence>
<dbReference type="SUPFAM" id="SSF81301">
    <property type="entry name" value="Nucleotidyltransferase"/>
    <property type="match status" value="1"/>
</dbReference>
<gene>
    <name evidence="13" type="ORF">COU35_02700</name>
</gene>
<dbReference type="CDD" id="cd05398">
    <property type="entry name" value="NT_ClassII-CCAase"/>
    <property type="match status" value="1"/>
</dbReference>
<dbReference type="InterPro" id="IPR006674">
    <property type="entry name" value="HD_domain"/>
</dbReference>
<dbReference type="Pfam" id="PF12627">
    <property type="entry name" value="PolyA_pol_RNAbd"/>
    <property type="match status" value="1"/>
</dbReference>
<dbReference type="InterPro" id="IPR003607">
    <property type="entry name" value="HD/PDEase_dom"/>
</dbReference>
<keyword evidence="8 9" id="KW-0694">RNA-binding</keyword>
<keyword evidence="7" id="KW-0460">Magnesium</keyword>
<sequence length="490" mass="55049">MKSPDIFKKIVDVSKKTSTDVYAVGGFVRDSLMGKVDSKDIDFVVGGSGLEFAKEFAAEVGEDAGTLVEFPDFDTARFTFTKAHSKENENGESYIEKEILFEIEFAGARTEEYDAASRKPVVQPTSIEDDLQRRDFTVNAIAQKIMAGGKLGAVIDPCNGQQAIQDKVLQTPLEPNETFSDDPLRMMRAARFAAQLDFSIAPAVLEAMHTNAERLSIVSAERIQEELMKLMKTDRPSIGLTLLHATSLMDYFLPEVCQLSGVEEVKGYSHKDNLGHTFAVVDNIAEQSAKPLLRFTGLLHDIAKPQTKKFEKGRGWTFDMHEHLGRKMAKDIMRRLRFSSKDIYYVSELVRWHLQPIALMDKGVTDSAVRRLIVGLGDMLPDLLVLCRADITTGNQTKKERRLKNYDYLDERIGEVIVTDKLREFQSPVRGEEIMQMCGLKPGPTVGKMKNAIEEAILEGDIPNEYDAARAYFDSIKEKYIADAEPWELV</sequence>
<dbReference type="GO" id="GO:0008033">
    <property type="term" value="P:tRNA processing"/>
    <property type="evidence" value="ECO:0007669"/>
    <property type="project" value="UniProtKB-KW"/>
</dbReference>
<dbReference type="InterPro" id="IPR032828">
    <property type="entry name" value="PolyA_RNA-bd"/>
</dbReference>
<dbReference type="InterPro" id="IPR002646">
    <property type="entry name" value="PolA_pol_head_dom"/>
</dbReference>
<evidence type="ECO:0000256" key="2">
    <source>
        <dbReference type="ARBA" id="ARBA00022679"/>
    </source>
</evidence>
<evidence type="ECO:0000259" key="12">
    <source>
        <dbReference type="Pfam" id="PF12627"/>
    </source>
</evidence>
<dbReference type="CDD" id="cd00077">
    <property type="entry name" value="HDc"/>
    <property type="match status" value="1"/>
</dbReference>
<dbReference type="EMBL" id="PFCB01000022">
    <property type="protein sequence ID" value="PIR74336.1"/>
    <property type="molecule type" value="Genomic_DNA"/>
</dbReference>
<evidence type="ECO:0000256" key="3">
    <source>
        <dbReference type="ARBA" id="ARBA00022694"/>
    </source>
</evidence>
<feature type="domain" description="tRNA nucleotidyltransferase/poly(A) polymerase RNA and SrmB- binding" evidence="12">
    <location>
        <begin position="197"/>
        <end position="256"/>
    </location>
</feature>
<dbReference type="PANTHER" id="PTHR47545">
    <property type="entry name" value="MULTIFUNCTIONAL CCA PROTEIN"/>
    <property type="match status" value="1"/>
</dbReference>
<dbReference type="AlphaFoldDB" id="A0A2H0TS31"/>
<dbReference type="Proteomes" id="UP000230154">
    <property type="component" value="Unassembled WGS sequence"/>
</dbReference>
<name>A0A2H0TS31_9BACT</name>
<dbReference type="InterPro" id="IPR043519">
    <property type="entry name" value="NT_sf"/>
</dbReference>
<comment type="caution">
    <text evidence="13">The sequence shown here is derived from an EMBL/GenBank/DDBJ whole genome shotgun (WGS) entry which is preliminary data.</text>
</comment>
<keyword evidence="4" id="KW-0548">Nucleotidyltransferase</keyword>
<evidence type="ECO:0000256" key="8">
    <source>
        <dbReference type="ARBA" id="ARBA00022884"/>
    </source>
</evidence>
<reference evidence="14" key="1">
    <citation type="submission" date="2017-09" db="EMBL/GenBank/DDBJ databases">
        <title>Depth-based differentiation of microbial function through sediment-hosted aquifers and enrichment of novel symbionts in the deep terrestrial subsurface.</title>
        <authorList>
            <person name="Probst A.J."/>
            <person name="Ladd B."/>
            <person name="Jarett J.K."/>
            <person name="Geller-Mcgrath D.E."/>
            <person name="Sieber C.M.K."/>
            <person name="Emerson J.B."/>
            <person name="Anantharaman K."/>
            <person name="Thomas B.C."/>
            <person name="Malmstrom R."/>
            <person name="Stieglmeier M."/>
            <person name="Klingl A."/>
            <person name="Woyke T."/>
            <person name="Ryan C.M."/>
            <person name="Banfield J.F."/>
        </authorList>
    </citation>
    <scope>NUCLEOTIDE SEQUENCE [LARGE SCALE GENOMIC DNA]</scope>
</reference>
<dbReference type="GO" id="GO:0046872">
    <property type="term" value="F:metal ion binding"/>
    <property type="evidence" value="ECO:0007669"/>
    <property type="project" value="UniProtKB-KW"/>
</dbReference>
<dbReference type="GO" id="GO:0016779">
    <property type="term" value="F:nucleotidyltransferase activity"/>
    <property type="evidence" value="ECO:0007669"/>
    <property type="project" value="UniProtKB-KW"/>
</dbReference>
<evidence type="ECO:0000259" key="11">
    <source>
        <dbReference type="Pfam" id="PF01966"/>
    </source>
</evidence>
<feature type="domain" description="Poly A polymerase head" evidence="10">
    <location>
        <begin position="21"/>
        <end position="169"/>
    </location>
</feature>
<evidence type="ECO:0000313" key="13">
    <source>
        <dbReference type="EMBL" id="PIR74336.1"/>
    </source>
</evidence>
<evidence type="ECO:0000256" key="9">
    <source>
        <dbReference type="RuleBase" id="RU003953"/>
    </source>
</evidence>
<keyword evidence="6" id="KW-0547">Nucleotide-binding</keyword>
<comment type="similarity">
    <text evidence="9">Belongs to the tRNA nucleotidyltransferase/poly(A) polymerase family.</text>
</comment>